<dbReference type="Gene3D" id="1.25.40.10">
    <property type="entry name" value="Tetratricopeptide repeat domain"/>
    <property type="match status" value="1"/>
</dbReference>
<evidence type="ECO:0000256" key="1">
    <source>
        <dbReference type="SAM" id="MobiDB-lite"/>
    </source>
</evidence>
<evidence type="ECO:0000313" key="3">
    <source>
        <dbReference type="EMBL" id="TGO71147.1"/>
    </source>
</evidence>
<accession>A0A4Z1JQG6</accession>
<feature type="region of interest" description="Disordered" evidence="1">
    <location>
        <begin position="897"/>
        <end position="931"/>
    </location>
</feature>
<dbReference type="AlphaFoldDB" id="A0A4Z1JQG6"/>
<sequence>MSSPEDLSKRLREEGNKLYNSRDFVNAIHKYMQAARASQDDPAPLRNLSSAYYESGQYKMCVLFAKKAIQLMNKAATGDKDSAFTKRIQDLEERIRKAENNLPECPLHMQKERRVEILERLARYHASMRSAGDYVTVGHDNAKSLFDESLALQIPAGETISFFNSGLGDARHFLASLISIAHEEAKGKIPKRRYHFTLNDINKHALTRDLIIFSLLDKLSQVKREQIFDYVSILNTIHFIYASCLMPKWVNEQLQEVIAELSRCLRNGQQPLEWIYLSEADIPSYIQALENWVSGGKVANVFTAKEVMESTISTMDDSIYSNKSAEYWEHIGPYCNKERDLYCATGVLLPFLQAMQKHDPKLADLSLKALHNPRGRESRLFMTHVMTDNWVFNPTMLDWDAHIDIRNPEPRAFLRFDPFNLVSRLWVELKEELPPTEQYPHLFEHIAPFFAKAASAIKSLGSRLKVEIVKGDYIDVAERIHFGLHYDPTQSQALDTEDIGYPRPKDFPSLYHRISLSNVPDYVGGHLTTFLHAMPLLARHPTTRAGSVCLRNSPFFRNMDEFLSEYQLVSSEKMLEQLTGVRIAFKGREPVPLANYTYYCWNQPTESVPLSKQVKARLSRDDLKRWFHGLFLRLAIPMTSDHRLISDNNHMIYSPLNLTILFRQLAHLHCLGYPAHWLLEVLVPLLEDAGMLKTNVRPPSNVPLRPDQVDLKYPFKELCIMPFVPELKTLATLFAPLLPFRIDPNLLYPIDTIHEYTFDLSPLPETFFQPTCLVLLFWSPNGSPSGHFPLELYPSLRPFLDPSRKYGVADHGSEDAAQKIEDWRAKDVIVWSTFNFDIEKQEAKAWMPKQIIAQMVNKEWKCALMRRDLWMIVGATLLSTSGRVRDMVKMGRKWDEGFKEDDDTEKDDDGSNDDGRDDEDALQRSGPNTMDHRMFQAVVEEIFNDSKKLGAANKNIIDGGGAMDMKNKSEDDDGGKDDEDDVDDENDEYYDEHSLD</sequence>
<feature type="domain" description="DUF4470" evidence="2">
    <location>
        <begin position="137"/>
        <end position="221"/>
    </location>
</feature>
<protein>
    <recommendedName>
        <fullName evidence="2">DUF4470 domain-containing protein</fullName>
    </recommendedName>
</protein>
<evidence type="ECO:0000313" key="4">
    <source>
        <dbReference type="Proteomes" id="UP000297229"/>
    </source>
</evidence>
<dbReference type="InterPro" id="IPR011990">
    <property type="entry name" value="TPR-like_helical_dom_sf"/>
</dbReference>
<gene>
    <name evidence="3" type="ORF">BELL_0614g00060</name>
</gene>
<dbReference type="STRING" id="278938.A0A4Z1JQG6"/>
<keyword evidence="4" id="KW-1185">Reference proteome</keyword>
<dbReference type="Pfam" id="PF14737">
    <property type="entry name" value="DUF4470"/>
    <property type="match status" value="1"/>
</dbReference>
<feature type="compositionally biased region" description="Acidic residues" evidence="1">
    <location>
        <begin position="898"/>
        <end position="920"/>
    </location>
</feature>
<evidence type="ECO:0000259" key="2">
    <source>
        <dbReference type="Pfam" id="PF14737"/>
    </source>
</evidence>
<feature type="compositionally biased region" description="Acidic residues" evidence="1">
    <location>
        <begin position="970"/>
        <end position="990"/>
    </location>
</feature>
<reference evidence="3 4" key="1">
    <citation type="submission" date="2017-12" db="EMBL/GenBank/DDBJ databases">
        <title>Comparative genomics of Botrytis spp.</title>
        <authorList>
            <person name="Valero-Jimenez C.A."/>
            <person name="Tapia P."/>
            <person name="Veloso J."/>
            <person name="Silva-Moreno E."/>
            <person name="Staats M."/>
            <person name="Valdes J.H."/>
            <person name="Van Kan J.A.L."/>
        </authorList>
    </citation>
    <scope>NUCLEOTIDE SEQUENCE [LARGE SCALE GENOMIC DNA]</scope>
    <source>
        <strain evidence="3 4">Be9601</strain>
    </source>
</reference>
<dbReference type="EMBL" id="PQXM01000612">
    <property type="protein sequence ID" value="TGO71147.1"/>
    <property type="molecule type" value="Genomic_DNA"/>
</dbReference>
<feature type="region of interest" description="Disordered" evidence="1">
    <location>
        <begin position="953"/>
        <end position="996"/>
    </location>
</feature>
<dbReference type="InterPro" id="IPR027974">
    <property type="entry name" value="DUF4470"/>
</dbReference>
<name>A0A4Z1JQG6_9HELO</name>
<organism evidence="3 4">
    <name type="scientific">Botrytis elliptica</name>
    <dbReference type="NCBI Taxonomy" id="278938"/>
    <lineage>
        <taxon>Eukaryota</taxon>
        <taxon>Fungi</taxon>
        <taxon>Dikarya</taxon>
        <taxon>Ascomycota</taxon>
        <taxon>Pezizomycotina</taxon>
        <taxon>Leotiomycetes</taxon>
        <taxon>Helotiales</taxon>
        <taxon>Sclerotiniaceae</taxon>
        <taxon>Botrytis</taxon>
    </lineage>
</organism>
<comment type="caution">
    <text evidence="3">The sequence shown here is derived from an EMBL/GenBank/DDBJ whole genome shotgun (WGS) entry which is preliminary data.</text>
</comment>
<dbReference type="Proteomes" id="UP000297229">
    <property type="component" value="Unassembled WGS sequence"/>
</dbReference>
<proteinExistence type="predicted"/>
<dbReference type="SUPFAM" id="SSF48452">
    <property type="entry name" value="TPR-like"/>
    <property type="match status" value="1"/>
</dbReference>